<feature type="transmembrane region" description="Helical" evidence="11">
    <location>
        <begin position="1664"/>
        <end position="1682"/>
    </location>
</feature>
<feature type="transmembrane region" description="Helical" evidence="11">
    <location>
        <begin position="494"/>
        <end position="512"/>
    </location>
</feature>
<keyword evidence="6 11" id="KW-0812">Transmembrane</keyword>
<feature type="transmembrane region" description="Helical" evidence="11">
    <location>
        <begin position="1303"/>
        <end position="1325"/>
    </location>
</feature>
<dbReference type="GO" id="GO:0003843">
    <property type="term" value="F:1,3-beta-D-glucan synthase activity"/>
    <property type="evidence" value="ECO:0007669"/>
    <property type="project" value="UniProtKB-EC"/>
</dbReference>
<dbReference type="SMART" id="SM01205">
    <property type="entry name" value="FKS1_dom1"/>
    <property type="match status" value="1"/>
</dbReference>
<evidence type="ECO:0000256" key="3">
    <source>
        <dbReference type="ARBA" id="ARBA00012589"/>
    </source>
</evidence>
<dbReference type="Proteomes" id="UP000310189">
    <property type="component" value="Unassembled WGS sequence"/>
</dbReference>
<evidence type="ECO:0000313" key="14">
    <source>
        <dbReference type="Proteomes" id="UP000310189"/>
    </source>
</evidence>
<protein>
    <recommendedName>
        <fullName evidence="3">1,3-beta-glucan synthase</fullName>
        <ecNumber evidence="3">2.4.1.34</ecNumber>
    </recommendedName>
</protein>
<dbReference type="EC" id="2.4.1.34" evidence="3"/>
<keyword evidence="5" id="KW-0808">Transferase</keyword>
<dbReference type="PANTHER" id="PTHR12741">
    <property type="entry name" value="LYST-INTERACTING PROTEIN LIP5 DOPAMINE RESPONSIVE PROTEIN DRG-1"/>
    <property type="match status" value="1"/>
</dbReference>
<feature type="transmembrane region" description="Helical" evidence="11">
    <location>
        <begin position="1352"/>
        <end position="1373"/>
    </location>
</feature>
<organism evidence="13 14">
    <name type="scientific">Wallemia hederae</name>
    <dbReference type="NCBI Taxonomy" id="1540922"/>
    <lineage>
        <taxon>Eukaryota</taxon>
        <taxon>Fungi</taxon>
        <taxon>Dikarya</taxon>
        <taxon>Basidiomycota</taxon>
        <taxon>Wallemiomycotina</taxon>
        <taxon>Wallemiomycetes</taxon>
        <taxon>Wallemiales</taxon>
        <taxon>Wallemiaceae</taxon>
        <taxon>Wallemia</taxon>
    </lineage>
</organism>
<sequence length="1823" mass="209705">MSSASLLNEPQRYTEYEDIDNLSQKEYEEYNDSSESLIGDTVFGPTVTTTVSPDSSYPPWRVQPPTPSTSVPPQTLFNTDIHPLQDEYSSWHSSEYCPISITQIEAILSSVSLHLGFQQDARSNAFDLLMRQLDSRASRMSAEQALLTLHADYIGGEHANFKRWFFAAQLDLDDAIGTENNPGMAMLGEAAHEVNATFGQRCYAFLTRNRTRQKSLRSANERWRTAMEQMTSHDRIVQMAIFLLCWSEAGNIRFMPECLCYIFKCANDHYTSLQQLPEGERPILPQGYYLRDIIRPLYRYYRDQVYELVDGRYLKRENDHDKTIGYDDINQLFWYPEGINRIHLADGTRLANIRPDQRFRALSSVRWDQPFYKSFKEKRTFAHLLVDYNRIWIAHVAVYWFFTAYNAHEAYKRDWEPQPARPMQISASALGGAVSSLIMILGAFAEFSFLPLNWNHFSTLFRKLLLFSITLVLCIGPTYYIATYERDTPFSLTLARAQLAFSVFITAFYTMVPSGRILGDRVSSRARKYVASQTFTASYPKLDSSGRFTSIALWILVFACKYVESYCYLSLSSKDPMAALMNMSVQNCSDALVGEFFCTHHAKFTLAIMIIMDLVLFFLDTYLWYVIWSTFISVSRSFVLGLSIWTPWRDLYRRVPSMIYSKLLVPNGLPMKPKLLAAQVWNTIILSMYHDHLLSIKLIYTEIQSKEDGKRTFESPPFFVDFDQKYGLRTEFLPSNAEAERRISFFARSLAIKMPEAISVPEMPCFTVLVPHYSEKMLLSLREIIREEDESTRVSLLEYLKQLHPVEWSHFIRDTQTIAEESGMYRTPSATPTASPSLTNLATPSMTPAATPLLSPSTTISGKTSPGGFGAPKTPPPEYLQRSFSDTFANYNIKAKLPDYTLRTRIWASIRSQTLYRTISGFMNYHKAIKLLYHVETPDLVDRLLDERNHSESSDDSQKLGVKHGEKSDYEDYDEDVDHMVERALDCMARRKFKFIVSMQRYTKFNAEERENVEILLKTFPDLQIAYIDEVVTPDEDDSSQDFDEIRYYSVLIDGHCDKLPNGTRKPKMRIELPGNPILGDGKSDNQNHALIFYRGEYLQLIDANQDNYLEECLKIRNVIGEFESYQTSRHSPYSNWGQDDFYKKPPVAIVGAREYIFSENVGILGDIAAGKEQTFGTMAARALSHIGGKLHYGHPDFLNAVFMTTRGGVAKAQKGLHLNEDIFGGMTAFNRGGRIKHAEYYQCGKGRDLGFGTILNFQTKIGTGMGEQMISREYYYLGTQLPTDRFLTFYYGHGGFHVNNTLVIFSVQIITVTLMFLGTLNATLEDCKHDENGDYLGGQPGCYNLYPVYEWIKRTIISIFLVFMIAFLPLFMHELMDRGAWKAFSRLTKQFLSLSPIFEVFSTQIYRHSIVTSLTFGGARYIATGRGFATTRISFPLLFSRFAGPSIYMGMRTLLLLTFISLTMWVPHLIYFWISGFALAIAPFAFNPHQFSLNDFIIDYREFLHWMSRGNSKTHSNSWISFCRLSRTRVTGYRKKILGLPSEKYLDDSAKAGWQVILFSEIVWPGFMAFIFTLAYMFMNSINNEYVAKPSMFIRIMYITFLPIVLNAVVLVAGFMLSFFHGRKLTEAWQKYPAFMAATVHACAVLGQIASFEYLWYLENWRGASTLLGIVASMTIQRAFVKSIVAIFLSREIKNDETNRAWWSGKWWYTGLGQHIMTHPLREFFAKIAECSLFTADFLMCHILFFILALPTLIPGFDRIHSTALFWLKPSKQIRPPIYSRKIQIERRRVFYKYGFIYLIIMGCLSSTILIPLIYKDIILSW</sequence>
<dbReference type="Pfam" id="PF02364">
    <property type="entry name" value="Glucan_synthase"/>
    <property type="match status" value="1"/>
</dbReference>
<feature type="domain" description="1,3-beta-glucan synthase component FKS1-like" evidence="12">
    <location>
        <begin position="233"/>
        <end position="347"/>
    </location>
</feature>
<evidence type="ECO:0000256" key="2">
    <source>
        <dbReference type="ARBA" id="ARBA00009040"/>
    </source>
</evidence>
<dbReference type="Pfam" id="PF14288">
    <property type="entry name" value="FKS1_dom1"/>
    <property type="match status" value="1"/>
</dbReference>
<evidence type="ECO:0000256" key="9">
    <source>
        <dbReference type="ARBA" id="ARBA00047777"/>
    </source>
</evidence>
<evidence type="ECO:0000256" key="6">
    <source>
        <dbReference type="ARBA" id="ARBA00022692"/>
    </source>
</evidence>
<evidence type="ECO:0000256" key="7">
    <source>
        <dbReference type="ARBA" id="ARBA00022989"/>
    </source>
</evidence>
<dbReference type="GO" id="GO:0005886">
    <property type="term" value="C:plasma membrane"/>
    <property type="evidence" value="ECO:0007669"/>
    <property type="project" value="TreeGrafter"/>
</dbReference>
<evidence type="ECO:0000256" key="1">
    <source>
        <dbReference type="ARBA" id="ARBA00004141"/>
    </source>
</evidence>
<dbReference type="GO" id="GO:0000148">
    <property type="term" value="C:1,3-beta-D-glucan synthase complex"/>
    <property type="evidence" value="ECO:0007669"/>
    <property type="project" value="InterPro"/>
</dbReference>
<dbReference type="GO" id="GO:0006075">
    <property type="term" value="P:(1-&gt;3)-beta-D-glucan biosynthetic process"/>
    <property type="evidence" value="ECO:0007669"/>
    <property type="project" value="InterPro"/>
</dbReference>
<evidence type="ECO:0000256" key="4">
    <source>
        <dbReference type="ARBA" id="ARBA00022676"/>
    </source>
</evidence>
<name>A0A4T0FJW9_9BASI</name>
<evidence type="ECO:0000259" key="12">
    <source>
        <dbReference type="SMART" id="SM01205"/>
    </source>
</evidence>
<gene>
    <name evidence="13" type="ORF">E3P99_02535</name>
</gene>
<feature type="transmembrane region" description="Helical" evidence="11">
    <location>
        <begin position="429"/>
        <end position="452"/>
    </location>
</feature>
<dbReference type="Pfam" id="PF23605">
    <property type="entry name" value="FKS1_dom2"/>
    <property type="match status" value="1"/>
</dbReference>
<evidence type="ECO:0000256" key="10">
    <source>
        <dbReference type="SAM" id="MobiDB-lite"/>
    </source>
</evidence>
<feature type="transmembrane region" description="Helical" evidence="11">
    <location>
        <begin position="592"/>
        <end position="619"/>
    </location>
</feature>
<evidence type="ECO:0000256" key="5">
    <source>
        <dbReference type="ARBA" id="ARBA00022679"/>
    </source>
</evidence>
<evidence type="ECO:0000256" key="11">
    <source>
        <dbReference type="SAM" id="Phobius"/>
    </source>
</evidence>
<feature type="transmembrane region" description="Helical" evidence="11">
    <location>
        <begin position="1599"/>
        <end position="1621"/>
    </location>
</feature>
<dbReference type="InterPro" id="IPR026899">
    <property type="entry name" value="FKS1-like_dom1"/>
</dbReference>
<feature type="transmembrane region" description="Helical" evidence="11">
    <location>
        <begin position="1443"/>
        <end position="1463"/>
    </location>
</feature>
<feature type="region of interest" description="Disordered" evidence="10">
    <location>
        <begin position="1"/>
        <end position="23"/>
    </location>
</feature>
<feature type="transmembrane region" description="Helical" evidence="11">
    <location>
        <begin position="464"/>
        <end position="482"/>
    </location>
</feature>
<feature type="region of interest" description="Disordered" evidence="10">
    <location>
        <begin position="948"/>
        <end position="968"/>
    </location>
</feature>
<comment type="catalytic activity">
    <reaction evidence="9">
        <text>[(1-&gt;3)-beta-D-glucosyl](n) + UDP-alpha-D-glucose = [(1-&gt;3)-beta-D-glucosyl](n+1) + UDP + H(+)</text>
        <dbReference type="Rhea" id="RHEA:21476"/>
        <dbReference type="Rhea" id="RHEA-COMP:11146"/>
        <dbReference type="Rhea" id="RHEA-COMP:14303"/>
        <dbReference type="ChEBI" id="CHEBI:15378"/>
        <dbReference type="ChEBI" id="CHEBI:37671"/>
        <dbReference type="ChEBI" id="CHEBI:58223"/>
        <dbReference type="ChEBI" id="CHEBI:58885"/>
        <dbReference type="EC" id="2.4.1.34"/>
    </reaction>
</comment>
<feature type="transmembrane region" description="Helical" evidence="11">
    <location>
        <begin position="1633"/>
        <end position="1658"/>
    </location>
</feature>
<comment type="similarity">
    <text evidence="2">Belongs to the glycosyltransferase 48 family.</text>
</comment>
<feature type="transmembrane region" description="Helical" evidence="11">
    <location>
        <begin position="1469"/>
        <end position="1487"/>
    </location>
</feature>
<keyword evidence="8 11" id="KW-0472">Membrane</keyword>
<evidence type="ECO:0000313" key="13">
    <source>
        <dbReference type="EMBL" id="TIA88509.1"/>
    </source>
</evidence>
<feature type="region of interest" description="Disordered" evidence="10">
    <location>
        <begin position="53"/>
        <end position="72"/>
    </location>
</feature>
<keyword evidence="7 11" id="KW-1133">Transmembrane helix</keyword>
<feature type="transmembrane region" description="Helical" evidence="11">
    <location>
        <begin position="1792"/>
        <end position="1816"/>
    </location>
</feature>
<dbReference type="EMBL" id="SPNW01000037">
    <property type="protein sequence ID" value="TIA88509.1"/>
    <property type="molecule type" value="Genomic_DNA"/>
</dbReference>
<reference evidence="13 14" key="1">
    <citation type="submission" date="2019-03" db="EMBL/GenBank/DDBJ databases">
        <title>Sequencing 23 genomes of Wallemia ichthyophaga.</title>
        <authorList>
            <person name="Gostincar C."/>
        </authorList>
    </citation>
    <scope>NUCLEOTIDE SEQUENCE [LARGE SCALE GENOMIC DNA]</scope>
    <source>
        <strain evidence="13 14">EXF-5753</strain>
    </source>
</reference>
<keyword evidence="14" id="KW-1185">Reference proteome</keyword>
<comment type="caution">
    <text evidence="13">The sequence shown here is derived from an EMBL/GenBank/DDBJ whole genome shotgun (WGS) entry which is preliminary data.</text>
</comment>
<dbReference type="InterPro" id="IPR003440">
    <property type="entry name" value="Glyco_trans_48_dom"/>
</dbReference>
<dbReference type="OrthoDB" id="1880850at2759"/>
<dbReference type="InterPro" id="IPR056261">
    <property type="entry name" value="FKS1-like_dom2"/>
</dbReference>
<keyword evidence="4" id="KW-0328">Glycosyltransferase</keyword>
<proteinExistence type="inferred from homology"/>
<accession>A0A4T0FJW9</accession>
<comment type="subcellular location">
    <subcellularLocation>
        <location evidence="1">Membrane</location>
        <topology evidence="1">Multi-pass membrane protein</topology>
    </subcellularLocation>
</comment>
<dbReference type="GO" id="GO:0051278">
    <property type="term" value="P:fungal-type cell wall polysaccharide biosynthetic process"/>
    <property type="evidence" value="ECO:0007669"/>
    <property type="project" value="TreeGrafter"/>
</dbReference>
<feature type="transmembrane region" description="Helical" evidence="11">
    <location>
        <begin position="1557"/>
        <end position="1579"/>
    </location>
</feature>
<evidence type="ECO:0000256" key="8">
    <source>
        <dbReference type="ARBA" id="ARBA00023136"/>
    </source>
</evidence>
<dbReference type="PANTHER" id="PTHR12741:SF48">
    <property type="entry name" value="1,3-BETA-GLUCAN SYNTHASE COMPONENT FKS1-RELATED"/>
    <property type="match status" value="1"/>
</dbReference>